<dbReference type="CDD" id="cd00067">
    <property type="entry name" value="GAL4"/>
    <property type="match status" value="1"/>
</dbReference>
<reference evidence="9" key="4">
    <citation type="journal article" date="2017" name="BMC Genomics">
        <title>Gapless genome assembly of Colletotrichum higginsianum reveals chromosome structure and association of transposable elements with secondary metabolite gene clusters.</title>
        <authorList>
            <person name="Dallery J.-F."/>
            <person name="Lapalu N."/>
            <person name="Zampounis A."/>
            <person name="Pigne S."/>
            <person name="Luyten I."/>
            <person name="Amselem J."/>
            <person name="Wittenberg A.H.J."/>
            <person name="Zhou S."/>
            <person name="de Queiroz M.V."/>
            <person name="Robin G.P."/>
            <person name="Auger A."/>
            <person name="Hainaut M."/>
            <person name="Henrissat B."/>
            <person name="Kim K.-T."/>
            <person name="Lee Y.-H."/>
            <person name="Lespinet O."/>
            <person name="Schwartz D.C."/>
            <person name="Thon M.R."/>
            <person name="O'Connell R.J."/>
        </authorList>
    </citation>
    <scope>NUCLEOTIDE SEQUENCE [LARGE SCALE GENOMIC DNA]</scope>
    <source>
        <strain evidence="9">IMI 349063</strain>
    </source>
</reference>
<feature type="region of interest" description="Disordered" evidence="5">
    <location>
        <begin position="51"/>
        <end position="84"/>
    </location>
</feature>
<organism evidence="6 8">
    <name type="scientific">Colletotrichum higginsianum (strain IMI 349063)</name>
    <name type="common">Crucifer anthracnose fungus</name>
    <dbReference type="NCBI Taxonomy" id="759273"/>
    <lineage>
        <taxon>Eukaryota</taxon>
        <taxon>Fungi</taxon>
        <taxon>Dikarya</taxon>
        <taxon>Ascomycota</taxon>
        <taxon>Pezizomycotina</taxon>
        <taxon>Sordariomycetes</taxon>
        <taxon>Hypocreomycetidae</taxon>
        <taxon>Glomerellales</taxon>
        <taxon>Glomerellaceae</taxon>
        <taxon>Colletotrichum</taxon>
        <taxon>Colletotrichum destructivum species complex</taxon>
    </lineage>
</organism>
<accession>H1VF89</accession>
<dbReference type="Proteomes" id="UP000092177">
    <property type="component" value="Chromosome 1"/>
</dbReference>
<evidence type="ECO:0000313" key="9">
    <source>
        <dbReference type="Proteomes" id="UP000092177"/>
    </source>
</evidence>
<evidence type="ECO:0000256" key="1">
    <source>
        <dbReference type="ARBA" id="ARBA00022737"/>
    </source>
</evidence>
<dbReference type="SUPFAM" id="SSF48403">
    <property type="entry name" value="Ankyrin repeat"/>
    <property type="match status" value="1"/>
</dbReference>
<dbReference type="InterPro" id="IPR002110">
    <property type="entry name" value="Ankyrin_rpt"/>
</dbReference>
<keyword evidence="2 4" id="KW-0040">ANK repeat</keyword>
<dbReference type="GO" id="GO:0000981">
    <property type="term" value="F:DNA-binding transcription factor activity, RNA polymerase II-specific"/>
    <property type="evidence" value="ECO:0007669"/>
    <property type="project" value="InterPro"/>
</dbReference>
<protein>
    <submittedName>
        <fullName evidence="6">Ankyrin-2 ankyrin</fullName>
    </submittedName>
</protein>
<proteinExistence type="predicted"/>
<dbReference type="EMBL" id="LTAN01000001">
    <property type="protein sequence ID" value="OBR16293.1"/>
    <property type="molecule type" value="Genomic_DNA"/>
</dbReference>
<dbReference type="PANTHER" id="PTHR24198">
    <property type="entry name" value="ANKYRIN REPEAT AND PROTEIN KINASE DOMAIN-CONTAINING PROTEIN"/>
    <property type="match status" value="1"/>
</dbReference>
<dbReference type="HOGENOM" id="CLU_426993_0_0_1"/>
<evidence type="ECO:0000256" key="3">
    <source>
        <dbReference type="ARBA" id="ARBA00023242"/>
    </source>
</evidence>
<keyword evidence="3" id="KW-0539">Nucleus</keyword>
<dbReference type="RefSeq" id="XP_018164810.1">
    <property type="nucleotide sequence ID" value="XM_018296448.1"/>
</dbReference>
<dbReference type="EMBL" id="CACQ02003210">
    <property type="protein sequence ID" value="CCF38892.1"/>
    <property type="molecule type" value="Genomic_DNA"/>
</dbReference>
<dbReference type="OrthoDB" id="20872at2759"/>
<dbReference type="PANTHER" id="PTHR24198:SF165">
    <property type="entry name" value="ANKYRIN REPEAT-CONTAINING PROTEIN-RELATED"/>
    <property type="match status" value="1"/>
</dbReference>
<dbReference type="KEGG" id="chig:CH63R_01473"/>
<dbReference type="SMART" id="SM00248">
    <property type="entry name" value="ANK"/>
    <property type="match status" value="6"/>
</dbReference>
<dbReference type="InterPro" id="IPR036770">
    <property type="entry name" value="Ankyrin_rpt-contain_sf"/>
</dbReference>
<dbReference type="GO" id="GO:0008270">
    <property type="term" value="F:zinc ion binding"/>
    <property type="evidence" value="ECO:0007669"/>
    <property type="project" value="InterPro"/>
</dbReference>
<keyword evidence="1" id="KW-0677">Repeat</keyword>
<reference evidence="7" key="3">
    <citation type="submission" date="2016-02" db="EMBL/GenBank/DDBJ databases">
        <title>Resequencing and annotation of the Colletotrichum higginsianum genome.</title>
        <authorList>
            <person name="O'Connell R."/>
            <person name="Zambounis A."/>
            <person name="Thon M."/>
            <person name="Dallery J.-F."/>
        </authorList>
    </citation>
    <scope>NUCLEOTIDE SEQUENCE [LARGE SCALE GENOMIC DNA]</scope>
    <source>
        <strain evidence="7">IMI 349063</strain>
    </source>
</reference>
<dbReference type="Pfam" id="PF12796">
    <property type="entry name" value="Ank_2"/>
    <property type="match status" value="2"/>
</dbReference>
<dbReference type="Proteomes" id="UP000007174">
    <property type="component" value="Unassembled WGS sequence"/>
</dbReference>
<keyword evidence="9" id="KW-1185">Reference proteome</keyword>
<dbReference type="GeneID" id="28860555"/>
<dbReference type="PROSITE" id="PS50088">
    <property type="entry name" value="ANK_REPEAT"/>
    <property type="match status" value="1"/>
</dbReference>
<evidence type="ECO:0000313" key="7">
    <source>
        <dbReference type="EMBL" id="OBR16293.1"/>
    </source>
</evidence>
<dbReference type="VEuPathDB" id="FungiDB:CH63R_01473"/>
<evidence type="ECO:0000256" key="4">
    <source>
        <dbReference type="PROSITE-ProRule" id="PRU00023"/>
    </source>
</evidence>
<dbReference type="AlphaFoldDB" id="H1VF89"/>
<evidence type="ECO:0000256" key="2">
    <source>
        <dbReference type="ARBA" id="ARBA00023043"/>
    </source>
</evidence>
<dbReference type="InterPro" id="IPR001138">
    <property type="entry name" value="Zn2Cys6_DnaBD"/>
</dbReference>
<dbReference type="PROSITE" id="PS50297">
    <property type="entry name" value="ANK_REP_REGION"/>
    <property type="match status" value="1"/>
</dbReference>
<dbReference type="Gene3D" id="1.25.40.20">
    <property type="entry name" value="Ankyrin repeat-containing domain"/>
    <property type="match status" value="2"/>
</dbReference>
<gene>
    <name evidence="6" type="ORF">CH063_09873</name>
    <name evidence="7" type="ORF">CH63R_01473</name>
</gene>
<sequence>MPRKLDSEKCQLCRQHKLKPRLWPQKCDRCLSKGLECSPGEIKRRVRRPVLEEEEDEEEQNDVAFDISSAPAMPRNKHKPPRETWGTEDVMNILTVVQLLNGEYEIHHSQRTLLAHIFYPQASFEGSLLGDNPASGGQRPVPYVSSLHQSLPLLKDKLSLAFKAGLGQEGLSPVDRTVLETALVDLHTDLPRLPTMAGQDSVRSPSRAHLCDLLLEVRSRGSERIPLNLLVVLASDMYSENLVRKFGLYHWSLVEQGFGLEWAKLLGYSVLASLLFESGEHYREARSYVKIWIHDVVARDGMGIGLTANDLASFPSQSWSLDSVAFLTDEVGLNEKDNQGLSLIHAAILDRRPDIVRELVLRGARVSHRIRGKRFSLFHFAAAVGCQDCYLELRGHPDLAPAEETRDRDGMLPLHVAALRGHTRVVEAILSANCHDAEYVNRETSQSGQTALSLAIDYPETIDTAEFLAGYAGVDFVVDRGMNQTALHVAASRMKSSLSRTLLSIVPGRLINARNESGETPLHMLARYGDQETLEAALDVPGVEPDLEAGDGYTPLVNAVMEARADAVKMLAVRGDVNVAALRRPLEPLGVSALDYAKQIVERDGIHVEHAKVLRFLRENFAELADNLSGCSASEGLGGGT</sequence>
<reference evidence="8" key="2">
    <citation type="journal article" date="2012" name="Nat. Genet.">
        <title>Lifestyle transitions in plant pathogenic Colletotrichum fungi deciphered by genome and transcriptome analyses.</title>
        <authorList>
            <person name="O'Connell R.J."/>
            <person name="Thon M.R."/>
            <person name="Hacquard S."/>
            <person name="Amyotte S.G."/>
            <person name="Kleemann J."/>
            <person name="Torres M.F."/>
            <person name="Damm U."/>
            <person name="Buiate E.A."/>
            <person name="Epstein L."/>
            <person name="Alkan N."/>
            <person name="Altmueller J."/>
            <person name="Alvarado-Balderrama L."/>
            <person name="Bauser C.A."/>
            <person name="Becker C."/>
            <person name="Birren B.W."/>
            <person name="Chen Z."/>
            <person name="Choi J."/>
            <person name="Crouch J.A."/>
            <person name="Duvick J.P."/>
            <person name="Farman M.A."/>
            <person name="Gan P."/>
            <person name="Heiman D."/>
            <person name="Henrissat B."/>
            <person name="Howard R.J."/>
            <person name="Kabbage M."/>
            <person name="Koch C."/>
            <person name="Kracher B."/>
            <person name="Kubo Y."/>
            <person name="Law A.D."/>
            <person name="Lebrun M.-H."/>
            <person name="Lee Y.-H."/>
            <person name="Miyara I."/>
            <person name="Moore N."/>
            <person name="Neumann U."/>
            <person name="Nordstroem K."/>
            <person name="Panaccione D.G."/>
            <person name="Panstruga R."/>
            <person name="Place M."/>
            <person name="Proctor R.H."/>
            <person name="Prusky D."/>
            <person name="Rech G."/>
            <person name="Reinhardt R."/>
            <person name="Rollins J.A."/>
            <person name="Rounsley S."/>
            <person name="Schardl C.L."/>
            <person name="Schwartz D.C."/>
            <person name="Shenoy N."/>
            <person name="Shirasu K."/>
            <person name="Sikhakolli U.R."/>
            <person name="Stueber K."/>
            <person name="Sukno S.A."/>
            <person name="Sweigard J.A."/>
            <person name="Takano Y."/>
            <person name="Takahara H."/>
            <person name="Trail F."/>
            <person name="van der Does H.C."/>
            <person name="Voll L.M."/>
            <person name="Will I."/>
            <person name="Young S."/>
            <person name="Zeng Q."/>
            <person name="Zhang J."/>
            <person name="Zhou S."/>
            <person name="Dickman M.B."/>
            <person name="Schulze-Lefert P."/>
            <person name="Ver Loren van Themaat E."/>
            <person name="Ma L.-J."/>
            <person name="Vaillancourt L.J."/>
        </authorList>
    </citation>
    <scope>NUCLEOTIDE SEQUENCE [LARGE SCALE GENOMIC DNA]</scope>
    <source>
        <strain evidence="8">IMI 349063</strain>
    </source>
</reference>
<dbReference type="eggNOG" id="KOG4177">
    <property type="taxonomic scope" value="Eukaryota"/>
</dbReference>
<dbReference type="STRING" id="759273.H1VF89"/>
<name>H1VF89_COLHI</name>
<evidence type="ECO:0000313" key="6">
    <source>
        <dbReference type="EMBL" id="CCF38892.1"/>
    </source>
</evidence>
<reference evidence="6" key="1">
    <citation type="submission" date="2011-12" db="EMBL/GenBank/DDBJ databases">
        <title>The genome sequence of Colletotrichum higginsianum IMI 34906.</title>
        <authorList>
            <person name="Ma L.-J."/>
            <person name="O'Connell R."/>
            <person name="van Themaat E.V.L."/>
            <person name="Stueber K."/>
            <person name="Young S.K."/>
            <person name="Zeng Q."/>
            <person name="Gargeya S."/>
            <person name="Fitzgerald M."/>
            <person name="Haas B."/>
            <person name="Abouelleil A."/>
            <person name="Alvarado L."/>
            <person name="Arachchi H.M."/>
            <person name="Berlin A."/>
            <person name="Chapman S.B."/>
            <person name="Gearin G."/>
            <person name="Goldberg J."/>
            <person name="Griggs A."/>
            <person name="Gujja S."/>
            <person name="Hansen M."/>
            <person name="Heiman D."/>
            <person name="Howarth C."/>
            <person name="Larimer J."/>
            <person name="Lui A."/>
            <person name="MacDonald P.J.P."/>
            <person name="McCowen C."/>
            <person name="Montmayeur A."/>
            <person name="Murphy C."/>
            <person name="Neiman D."/>
            <person name="Pearson M."/>
            <person name="Priest M."/>
            <person name="Roberts A."/>
            <person name="Saif S."/>
            <person name="Shea T."/>
            <person name="Sisk P."/>
            <person name="Stolte C."/>
            <person name="Sykes S."/>
            <person name="Wortman J."/>
            <person name="Nusbaum C."/>
            <person name="Birren B."/>
        </authorList>
    </citation>
    <scope>NUCLEOTIDE SEQUENCE [LARGE SCALE GENOMIC DNA]</scope>
    <source>
        <strain evidence="6">IMI 349063</strain>
    </source>
</reference>
<feature type="compositionally biased region" description="Acidic residues" evidence="5">
    <location>
        <begin position="52"/>
        <end position="61"/>
    </location>
</feature>
<evidence type="ECO:0000313" key="8">
    <source>
        <dbReference type="Proteomes" id="UP000007174"/>
    </source>
</evidence>
<evidence type="ECO:0000256" key="5">
    <source>
        <dbReference type="SAM" id="MobiDB-lite"/>
    </source>
</evidence>
<feature type="repeat" description="ANK" evidence="4">
    <location>
        <begin position="409"/>
        <end position="433"/>
    </location>
</feature>